<protein>
    <recommendedName>
        <fullName evidence="1">PiggyBac transposable element-derived protein domain-containing protein</fullName>
    </recommendedName>
</protein>
<dbReference type="Pfam" id="PF13843">
    <property type="entry name" value="DDE_Tnp_1_7"/>
    <property type="match status" value="1"/>
</dbReference>
<proteinExistence type="predicted"/>
<reference evidence="2 3" key="1">
    <citation type="submission" date="2020-06" db="EMBL/GenBank/DDBJ databases">
        <authorList>
            <person name="Li R."/>
            <person name="Bekaert M."/>
        </authorList>
    </citation>
    <scope>NUCLEOTIDE SEQUENCE [LARGE SCALE GENOMIC DNA]</scope>
    <source>
        <strain evidence="3">wild</strain>
    </source>
</reference>
<dbReference type="OrthoDB" id="9986773at2759"/>
<dbReference type="InterPro" id="IPR029526">
    <property type="entry name" value="PGBD"/>
</dbReference>
<evidence type="ECO:0000259" key="1">
    <source>
        <dbReference type="Pfam" id="PF13843"/>
    </source>
</evidence>
<dbReference type="EMBL" id="CACVKT020007264">
    <property type="protein sequence ID" value="CAC5406924.1"/>
    <property type="molecule type" value="Genomic_DNA"/>
</dbReference>
<gene>
    <name evidence="2" type="ORF">MCOR_40442</name>
</gene>
<dbReference type="AlphaFoldDB" id="A0A6J8DIG0"/>
<dbReference type="PANTHER" id="PTHR46599">
    <property type="entry name" value="PIGGYBAC TRANSPOSABLE ELEMENT-DERIVED PROTEIN 4"/>
    <property type="match status" value="1"/>
</dbReference>
<accession>A0A6J8DIG0</accession>
<evidence type="ECO:0000313" key="3">
    <source>
        <dbReference type="Proteomes" id="UP000507470"/>
    </source>
</evidence>
<sequence length="312" mass="35540">MFCRYANQVIQKKIRENTYHASFRLRLWTKFGKLTLTELKGFLATIFNMGIIRKPTIAMYWVKRSSQSTIWFIFKESLPIDSPFFFFIWLTTAKRHRGTPSPIILLPGLNPLLITQTCNLNDTIQPTDRELSIGASLAGTKARTVMTQYIPTKAHKFGIKLWMLVEATSGYMIHFYHTAESVMAPVPADDTKEAPKNAQNLLYGNTPCEPSNAAVTPEPSAAGERFLFIRQRELMCVAYKERQNRKTVRFVTSAVKASAPAHGHKPVVSSIYSKNMGGVDLNDMMSGIYDDKRKTKKQCGKRLQSTFFTEWY</sequence>
<keyword evidence="3" id="KW-1185">Reference proteome</keyword>
<feature type="domain" description="PiggyBac transposable element-derived protein" evidence="1">
    <location>
        <begin position="29"/>
        <end position="177"/>
    </location>
</feature>
<organism evidence="2 3">
    <name type="scientific">Mytilus coruscus</name>
    <name type="common">Sea mussel</name>
    <dbReference type="NCBI Taxonomy" id="42192"/>
    <lineage>
        <taxon>Eukaryota</taxon>
        <taxon>Metazoa</taxon>
        <taxon>Spiralia</taxon>
        <taxon>Lophotrochozoa</taxon>
        <taxon>Mollusca</taxon>
        <taxon>Bivalvia</taxon>
        <taxon>Autobranchia</taxon>
        <taxon>Pteriomorphia</taxon>
        <taxon>Mytilida</taxon>
        <taxon>Mytiloidea</taxon>
        <taxon>Mytilidae</taxon>
        <taxon>Mytilinae</taxon>
        <taxon>Mytilus</taxon>
    </lineage>
</organism>
<evidence type="ECO:0000313" key="2">
    <source>
        <dbReference type="EMBL" id="CAC5406924.1"/>
    </source>
</evidence>
<dbReference type="Proteomes" id="UP000507470">
    <property type="component" value="Unassembled WGS sequence"/>
</dbReference>
<dbReference type="PANTHER" id="PTHR46599:SF3">
    <property type="entry name" value="PIGGYBAC TRANSPOSABLE ELEMENT-DERIVED PROTEIN 4"/>
    <property type="match status" value="1"/>
</dbReference>
<name>A0A6J8DIG0_MYTCO</name>